<reference evidence="2" key="1">
    <citation type="submission" date="2022-11" db="EMBL/GenBank/DDBJ databases">
        <authorList>
            <person name="Petersen C."/>
        </authorList>
    </citation>
    <scope>NUCLEOTIDE SEQUENCE</scope>
    <source>
        <strain evidence="2">IBT 30761</strain>
    </source>
</reference>
<feature type="region of interest" description="Disordered" evidence="1">
    <location>
        <begin position="214"/>
        <end position="264"/>
    </location>
</feature>
<proteinExistence type="predicted"/>
<dbReference type="GeneID" id="81351829"/>
<comment type="caution">
    <text evidence="2">The sequence shown here is derived from an EMBL/GenBank/DDBJ whole genome shotgun (WGS) entry which is preliminary data.</text>
</comment>
<sequence>MLRRRFSRESKASGEHRDPTRFGFPFNIKSIKPASKIGSKPDPDLTMLGDLGSSLMSERGYDSDAQFVMTPPRNGPLARPRAARPLRRMELSDLIEQSHERIELEHQWAIANGRNNSESHQSASAMQPTTPSPSSVKSSHGPVRTLRIVSQSPNQHRAPLEARFNLRNYDMKMKSAKSLPNLNVTNQQSTPPSHPLSGSVTLPQLVDKSTLVDDWSWPTLPNTSNPPYGKESSDTPSDQSPDLMVKKNRQPSHSARTFTDPRSIHFDELGISRQLASQTTASGSMSCNPSMTGLIHPNEHGFYVISPSQDNSKYSPKSGVSLGSGNDSPSPDFRQRELSSLSPPSGSASPHVSYRLFPPTVASKPAARSSNFQEDKTNQSGPDETGLFQASCGLRSKFKEHCESDESEPAQSQSAPANANEICSPRRVSIGWMSGGRRFGYGYNPVPNDEEKQSQLEGDDRPCRNPGLFSKAEGAPGNSSTKASSEVNPEHQKNFAESTEKPIQRPGQEIADNDPTFKNNSPASVSKCPLPRSASDFPAPPYLRAILGGVSNRSQVHETRSSGDQGARSLRTPELPPTTQTEHCEVPQSSEYTKRASGAFANRWSRIRSASRLSQTPTKSFVRSGDNADDEGPEYFDLDDQENAQDQTPTLQHSNSRGARWTRRFSRRKESRRLSNKHQQDVSQASSNSYQDCESEVLGHSTSTKSNGPEEAVSTDQDCLEMPGSFDGSHWASRKSRMLWDACTEGLRR</sequence>
<feature type="compositionally biased region" description="Polar residues" evidence="1">
    <location>
        <begin position="577"/>
        <end position="591"/>
    </location>
</feature>
<feature type="compositionally biased region" description="Basic and acidic residues" evidence="1">
    <location>
        <begin position="488"/>
        <end position="503"/>
    </location>
</feature>
<feature type="region of interest" description="Disordered" evidence="1">
    <location>
        <begin position="1"/>
        <end position="24"/>
    </location>
</feature>
<feature type="compositionally biased region" description="Polar residues" evidence="1">
    <location>
        <begin position="611"/>
        <end position="621"/>
    </location>
</feature>
<feature type="region of interest" description="Disordered" evidence="1">
    <location>
        <begin position="301"/>
        <end position="388"/>
    </location>
</feature>
<feature type="compositionally biased region" description="Polar residues" evidence="1">
    <location>
        <begin position="644"/>
        <end position="657"/>
    </location>
</feature>
<feature type="region of interest" description="Disordered" evidence="1">
    <location>
        <begin position="443"/>
        <end position="532"/>
    </location>
</feature>
<feature type="compositionally biased region" description="Polar residues" evidence="1">
    <location>
        <begin position="368"/>
        <end position="382"/>
    </location>
</feature>
<keyword evidence="3" id="KW-1185">Reference proteome</keyword>
<evidence type="ECO:0000256" key="1">
    <source>
        <dbReference type="SAM" id="MobiDB-lite"/>
    </source>
</evidence>
<accession>A0A9W9G530</accession>
<dbReference type="EMBL" id="JAPQKI010000001">
    <property type="protein sequence ID" value="KAJ5112301.1"/>
    <property type="molecule type" value="Genomic_DNA"/>
</dbReference>
<organism evidence="2 3">
    <name type="scientific">Penicillium argentinense</name>
    <dbReference type="NCBI Taxonomy" id="1131581"/>
    <lineage>
        <taxon>Eukaryota</taxon>
        <taxon>Fungi</taxon>
        <taxon>Dikarya</taxon>
        <taxon>Ascomycota</taxon>
        <taxon>Pezizomycotina</taxon>
        <taxon>Eurotiomycetes</taxon>
        <taxon>Eurotiomycetidae</taxon>
        <taxon>Eurotiales</taxon>
        <taxon>Aspergillaceae</taxon>
        <taxon>Penicillium</taxon>
    </lineage>
</organism>
<feature type="compositionally biased region" description="Acidic residues" evidence="1">
    <location>
        <begin position="627"/>
        <end position="643"/>
    </location>
</feature>
<gene>
    <name evidence="2" type="ORF">N7532_000346</name>
</gene>
<feature type="region of interest" description="Disordered" evidence="1">
    <location>
        <begin position="182"/>
        <end position="201"/>
    </location>
</feature>
<feature type="compositionally biased region" description="Polar residues" evidence="1">
    <location>
        <begin position="681"/>
        <end position="692"/>
    </location>
</feature>
<protein>
    <submittedName>
        <fullName evidence="2">Uncharacterized protein</fullName>
    </submittedName>
</protein>
<feature type="compositionally biased region" description="Basic and acidic residues" evidence="1">
    <location>
        <begin position="449"/>
        <end position="463"/>
    </location>
</feature>
<dbReference type="RefSeq" id="XP_056480074.1">
    <property type="nucleotide sequence ID" value="XM_056612850.1"/>
</dbReference>
<feature type="compositionally biased region" description="Basic and acidic residues" evidence="1">
    <location>
        <begin position="7"/>
        <end position="20"/>
    </location>
</feature>
<feature type="compositionally biased region" description="Basic residues" evidence="1">
    <location>
        <begin position="660"/>
        <end position="676"/>
    </location>
</feature>
<dbReference type="Proteomes" id="UP001149074">
    <property type="component" value="Unassembled WGS sequence"/>
</dbReference>
<name>A0A9W9G530_9EURO</name>
<feature type="region of interest" description="Disordered" evidence="1">
    <location>
        <begin position="115"/>
        <end position="142"/>
    </location>
</feature>
<feature type="compositionally biased region" description="Low complexity" evidence="1">
    <location>
        <begin position="338"/>
        <end position="350"/>
    </location>
</feature>
<feature type="compositionally biased region" description="Polar residues" evidence="1">
    <location>
        <begin position="115"/>
        <end position="127"/>
    </location>
</feature>
<evidence type="ECO:0000313" key="2">
    <source>
        <dbReference type="EMBL" id="KAJ5112301.1"/>
    </source>
</evidence>
<feature type="compositionally biased region" description="Polar residues" evidence="1">
    <location>
        <begin position="306"/>
        <end position="315"/>
    </location>
</feature>
<feature type="compositionally biased region" description="Polar residues" evidence="1">
    <location>
        <begin position="477"/>
        <end position="487"/>
    </location>
</feature>
<dbReference type="AlphaFoldDB" id="A0A9W9G530"/>
<evidence type="ECO:0000313" key="3">
    <source>
        <dbReference type="Proteomes" id="UP001149074"/>
    </source>
</evidence>
<reference evidence="2" key="2">
    <citation type="journal article" date="2023" name="IMA Fungus">
        <title>Comparative genomic study of the Penicillium genus elucidates a diverse pangenome and 15 lateral gene transfer events.</title>
        <authorList>
            <person name="Petersen C."/>
            <person name="Sorensen T."/>
            <person name="Nielsen M.R."/>
            <person name="Sondergaard T.E."/>
            <person name="Sorensen J.L."/>
            <person name="Fitzpatrick D.A."/>
            <person name="Frisvad J.C."/>
            <person name="Nielsen K.L."/>
        </authorList>
    </citation>
    <scope>NUCLEOTIDE SEQUENCE</scope>
    <source>
        <strain evidence="2">IBT 30761</strain>
    </source>
</reference>
<feature type="region of interest" description="Disordered" evidence="1">
    <location>
        <begin position="611"/>
        <end position="721"/>
    </location>
</feature>
<dbReference type="OrthoDB" id="4226789at2759"/>
<feature type="region of interest" description="Disordered" evidence="1">
    <location>
        <begin position="550"/>
        <end position="595"/>
    </location>
</feature>